<protein>
    <submittedName>
        <fullName evidence="1">Uncharacterized protein</fullName>
    </submittedName>
</protein>
<comment type="caution">
    <text evidence="1">The sequence shown here is derived from an EMBL/GenBank/DDBJ whole genome shotgun (WGS) entry which is preliminary data.</text>
</comment>
<gene>
    <name evidence="1" type="ORF">TNIN_207191</name>
</gene>
<dbReference type="EMBL" id="BMAV01003398">
    <property type="protein sequence ID" value="GFY42959.1"/>
    <property type="molecule type" value="Genomic_DNA"/>
</dbReference>
<proteinExistence type="predicted"/>
<evidence type="ECO:0000313" key="1">
    <source>
        <dbReference type="EMBL" id="GFY42959.1"/>
    </source>
</evidence>
<organism evidence="1 2">
    <name type="scientific">Trichonephila inaurata madagascariensis</name>
    <dbReference type="NCBI Taxonomy" id="2747483"/>
    <lineage>
        <taxon>Eukaryota</taxon>
        <taxon>Metazoa</taxon>
        <taxon>Ecdysozoa</taxon>
        <taxon>Arthropoda</taxon>
        <taxon>Chelicerata</taxon>
        <taxon>Arachnida</taxon>
        <taxon>Araneae</taxon>
        <taxon>Araneomorphae</taxon>
        <taxon>Entelegynae</taxon>
        <taxon>Araneoidea</taxon>
        <taxon>Nephilidae</taxon>
        <taxon>Trichonephila</taxon>
        <taxon>Trichonephila inaurata</taxon>
    </lineage>
</organism>
<dbReference type="AlphaFoldDB" id="A0A8X6WYW7"/>
<sequence>MNLLLLASREISSLSHPENFLFPSRYQRPHVVSLSKHKQLPSIFNLLITWCLLFEHLLSPFFICNTSDWIVFSFAIPQRNFPKWKERKLICLITSAPTAVSFSRMWWFATTILVLGREKSATCVTTAKRSSKTERNTINTSGSTILMRADFINR</sequence>
<dbReference type="Proteomes" id="UP000886998">
    <property type="component" value="Unassembled WGS sequence"/>
</dbReference>
<evidence type="ECO:0000313" key="2">
    <source>
        <dbReference type="Proteomes" id="UP000886998"/>
    </source>
</evidence>
<accession>A0A8X6WYW7</accession>
<reference evidence="1" key="1">
    <citation type="submission" date="2020-08" db="EMBL/GenBank/DDBJ databases">
        <title>Multicomponent nature underlies the extraordinary mechanical properties of spider dragline silk.</title>
        <authorList>
            <person name="Kono N."/>
            <person name="Nakamura H."/>
            <person name="Mori M."/>
            <person name="Yoshida Y."/>
            <person name="Ohtoshi R."/>
            <person name="Malay A.D."/>
            <person name="Moran D.A.P."/>
            <person name="Tomita M."/>
            <person name="Numata K."/>
            <person name="Arakawa K."/>
        </authorList>
    </citation>
    <scope>NUCLEOTIDE SEQUENCE</scope>
</reference>
<name>A0A8X6WYW7_9ARAC</name>
<keyword evidence="2" id="KW-1185">Reference proteome</keyword>